<keyword evidence="2" id="KW-1185">Reference proteome</keyword>
<dbReference type="EMBL" id="JAQOWY010000128">
    <property type="protein sequence ID" value="KAK1850084.1"/>
    <property type="molecule type" value="Genomic_DNA"/>
</dbReference>
<sequence length="97" mass="10455">MSTLQEVCRCVTWRASRQGPHNGAIWGYLTSEIVAPIQIRSDARTPDPAPSVAYAGPFARAVPPLKLSGQNIGSEGVKVPVMLPLANIQASLFRELQ</sequence>
<comment type="caution">
    <text evidence="1">The sequence shown here is derived from an EMBL/GenBank/DDBJ whole genome shotgun (WGS) entry which is preliminary data.</text>
</comment>
<dbReference type="AlphaFoldDB" id="A0AAD9AQQ8"/>
<organism evidence="1 2">
    <name type="scientific">Colletotrichum chrysophilum</name>
    <dbReference type="NCBI Taxonomy" id="1836956"/>
    <lineage>
        <taxon>Eukaryota</taxon>
        <taxon>Fungi</taxon>
        <taxon>Dikarya</taxon>
        <taxon>Ascomycota</taxon>
        <taxon>Pezizomycotina</taxon>
        <taxon>Sordariomycetes</taxon>
        <taxon>Hypocreomycetidae</taxon>
        <taxon>Glomerellales</taxon>
        <taxon>Glomerellaceae</taxon>
        <taxon>Colletotrichum</taxon>
        <taxon>Colletotrichum gloeosporioides species complex</taxon>
    </lineage>
</organism>
<dbReference type="Proteomes" id="UP001243330">
    <property type="component" value="Unassembled WGS sequence"/>
</dbReference>
<protein>
    <submittedName>
        <fullName evidence="1">Uncharacterized protein</fullName>
    </submittedName>
</protein>
<proteinExistence type="predicted"/>
<name>A0AAD9AQQ8_9PEZI</name>
<evidence type="ECO:0000313" key="2">
    <source>
        <dbReference type="Proteomes" id="UP001243330"/>
    </source>
</evidence>
<reference evidence="1" key="1">
    <citation type="submission" date="2023-01" db="EMBL/GenBank/DDBJ databases">
        <title>Colletotrichum chrysophilum M932 genome sequence.</title>
        <authorList>
            <person name="Baroncelli R."/>
        </authorList>
    </citation>
    <scope>NUCLEOTIDE SEQUENCE</scope>
    <source>
        <strain evidence="1">M932</strain>
    </source>
</reference>
<evidence type="ECO:0000313" key="1">
    <source>
        <dbReference type="EMBL" id="KAK1850084.1"/>
    </source>
</evidence>
<accession>A0AAD9AQQ8</accession>
<gene>
    <name evidence="1" type="ORF">CCHR01_07322</name>
</gene>